<dbReference type="UniPathway" id="UPA00094"/>
<dbReference type="STRING" id="10029.G3HUX9"/>
<dbReference type="InterPro" id="IPR007482">
    <property type="entry name" value="Tyr_Pase-like_PTPLA"/>
</dbReference>
<evidence type="ECO:0000256" key="5">
    <source>
        <dbReference type="ARBA" id="ARBA00022516"/>
    </source>
</evidence>
<evidence type="ECO:0000256" key="15">
    <source>
        <dbReference type="RuleBase" id="RU363109"/>
    </source>
</evidence>
<dbReference type="Gene3D" id="2.60.40.790">
    <property type="match status" value="1"/>
</dbReference>
<keyword evidence="10 15" id="KW-0472">Membrane</keyword>
<dbReference type="EC" id="4.2.1.134" evidence="4 15"/>
<feature type="transmembrane region" description="Helical" evidence="15">
    <location>
        <begin position="159"/>
        <end position="179"/>
    </location>
</feature>
<dbReference type="Proteomes" id="UP000001075">
    <property type="component" value="Unassembled WGS sequence"/>
</dbReference>
<sequence length="371" mass="43468">MVLLCKMLHAALGRCCLFFITTKKDKGLGRPSGPIAEGSLGTQQIREITMAEAQGHGAKGDNVYEFHLEFLDLVKPEPVHRLTQRQVNITVQKKVSQWWERLTKQEKRPLFLAPDFDRWLDESDAEMELRAKEEERLNKLRLESEGSPETLTSLKKGYLFMYNLVQLLGFSWIFVNLTVRFFILGKESFYDTFHTVADMMYFCQMLALVETLNAAIGVTSSPVLPTLIQFLGRNFILFIIFGTMEEMQNKAVVFFVFYSWSTIEIFRYPFYMLSCIDMDWKVLTWLRYTVWIPLYPLGCLSEAVAVIQSIPVFNESGRFSFTLPSPVKMKVKFSFFLQVYLVMLFLGLYINFRHLYKQRRRRYGQKKKKLH</sequence>
<reference evidence="17" key="1">
    <citation type="journal article" date="2011" name="Nat. Biotechnol.">
        <title>The genomic sequence of the Chinese hamster ovary (CHO)-K1 cell line.</title>
        <authorList>
            <person name="Xu X."/>
            <person name="Nagarajan H."/>
            <person name="Lewis N.E."/>
            <person name="Pan S."/>
            <person name="Cai Z."/>
            <person name="Liu X."/>
            <person name="Chen W."/>
            <person name="Xie M."/>
            <person name="Wang W."/>
            <person name="Hammond S."/>
            <person name="Andersen M.R."/>
            <person name="Neff N."/>
            <person name="Passarelli B."/>
            <person name="Koh W."/>
            <person name="Fan H.C."/>
            <person name="Wang J."/>
            <person name="Gui Y."/>
            <person name="Lee K.H."/>
            <person name="Betenbaugh M.J."/>
            <person name="Quake S.R."/>
            <person name="Famili I."/>
            <person name="Palsson B.O."/>
            <person name="Wang J."/>
        </authorList>
    </citation>
    <scope>NUCLEOTIDE SEQUENCE [LARGE SCALE GENOMIC DNA]</scope>
    <source>
        <strain evidence="17">CHO K1 cell line</strain>
    </source>
</reference>
<keyword evidence="11 15" id="KW-0275">Fatty acid biosynthesis</keyword>
<evidence type="ECO:0000256" key="8">
    <source>
        <dbReference type="ARBA" id="ARBA00022989"/>
    </source>
</evidence>
<dbReference type="InterPro" id="IPR008978">
    <property type="entry name" value="HSP20-like_chaperone"/>
</dbReference>
<dbReference type="Pfam" id="PF04387">
    <property type="entry name" value="PTPLA"/>
    <property type="match status" value="1"/>
</dbReference>
<comment type="catalytic activity">
    <reaction evidence="14">
        <text>a very-long-chain (3R)-3-hydroxyacyl-CoA = a very-long-chain (2E)-enoyl-CoA + H2O</text>
        <dbReference type="Rhea" id="RHEA:45812"/>
        <dbReference type="ChEBI" id="CHEBI:15377"/>
        <dbReference type="ChEBI" id="CHEBI:83728"/>
        <dbReference type="ChEBI" id="CHEBI:85440"/>
        <dbReference type="EC" id="4.2.1.134"/>
    </reaction>
    <physiologicalReaction direction="left-to-right" evidence="14">
        <dbReference type="Rhea" id="RHEA:45813"/>
    </physiologicalReaction>
</comment>
<dbReference type="GO" id="GO:0030497">
    <property type="term" value="P:fatty acid elongation"/>
    <property type="evidence" value="ECO:0007669"/>
    <property type="project" value="TreeGrafter"/>
</dbReference>
<dbReference type="InParanoid" id="G3HUX9"/>
<dbReference type="GO" id="GO:0005789">
    <property type="term" value="C:endoplasmic reticulum membrane"/>
    <property type="evidence" value="ECO:0007669"/>
    <property type="project" value="UniProtKB-SubCell"/>
</dbReference>
<evidence type="ECO:0000256" key="6">
    <source>
        <dbReference type="ARBA" id="ARBA00022692"/>
    </source>
</evidence>
<keyword evidence="9 15" id="KW-0443">Lipid metabolism</keyword>
<evidence type="ECO:0000256" key="12">
    <source>
        <dbReference type="ARBA" id="ARBA00023239"/>
    </source>
</evidence>
<dbReference type="SUPFAM" id="SSF49764">
    <property type="entry name" value="HSP20-like chaperones"/>
    <property type="match status" value="1"/>
</dbReference>
<accession>G3HUX9</accession>
<evidence type="ECO:0000256" key="14">
    <source>
        <dbReference type="ARBA" id="ARBA00023727"/>
    </source>
</evidence>
<keyword evidence="7 15" id="KW-0276">Fatty acid metabolism</keyword>
<evidence type="ECO:0000256" key="11">
    <source>
        <dbReference type="ARBA" id="ARBA00023160"/>
    </source>
</evidence>
<dbReference type="PANTHER" id="PTHR11035">
    <property type="entry name" value="VERY-LONG-CHAIN (3R)-3-HYDROXYACYL-COA DEHYDRATASE"/>
    <property type="match status" value="1"/>
</dbReference>
<dbReference type="FunCoup" id="G3HUX9">
    <property type="interactions" value="1264"/>
</dbReference>
<evidence type="ECO:0000256" key="9">
    <source>
        <dbReference type="ARBA" id="ARBA00023098"/>
    </source>
</evidence>
<comment type="function">
    <text evidence="15">Catalyzes the third of the four reactions of the long-chain fatty acids elongation cycle. This endoplasmic reticulum-bound enzymatic process, allows the addition of two carbons to the chain of long- and very long-chain fatty acids/VLCFAs per cycle. This enzyme catalyzes the dehydration of the 3-hydroxyacyl-CoA intermediate into trans-2,3-enoyl-CoA, within each cycle of fatty acid elongation. Thereby, it participates to the production of VLCFAs of different chain lengths that are involved in multiple biological processes as precursors of membrane lipids and lipid mediators.</text>
</comment>
<dbReference type="EMBL" id="JH000758">
    <property type="protein sequence ID" value="EGW10974.1"/>
    <property type="molecule type" value="Genomic_DNA"/>
</dbReference>
<dbReference type="PaxDb" id="10029-XP_007608139.1"/>
<evidence type="ECO:0000256" key="3">
    <source>
        <dbReference type="ARBA" id="ARBA00007811"/>
    </source>
</evidence>
<evidence type="ECO:0000256" key="13">
    <source>
        <dbReference type="ARBA" id="ARBA00023688"/>
    </source>
</evidence>
<evidence type="ECO:0000256" key="2">
    <source>
        <dbReference type="ARBA" id="ARBA00005194"/>
    </source>
</evidence>
<evidence type="ECO:0000256" key="1">
    <source>
        <dbReference type="ARBA" id="ARBA00004141"/>
    </source>
</evidence>
<keyword evidence="12 15" id="KW-0456">Lyase</keyword>
<evidence type="ECO:0000256" key="4">
    <source>
        <dbReference type="ARBA" id="ARBA00013122"/>
    </source>
</evidence>
<gene>
    <name evidence="16" type="ORF">I79_014752</name>
</gene>
<keyword evidence="15" id="KW-0256">Endoplasmic reticulum</keyword>
<dbReference type="GO" id="GO:0042761">
    <property type="term" value="P:very long-chain fatty acid biosynthetic process"/>
    <property type="evidence" value="ECO:0007669"/>
    <property type="project" value="TreeGrafter"/>
</dbReference>
<comment type="pathway">
    <text evidence="2 15">Lipid metabolism; fatty acid biosynthesis.</text>
</comment>
<feature type="transmembrane region" description="Helical" evidence="15">
    <location>
        <begin position="250"/>
        <end position="270"/>
    </location>
</feature>
<dbReference type="GO" id="GO:0030148">
    <property type="term" value="P:sphingolipid biosynthetic process"/>
    <property type="evidence" value="ECO:0007669"/>
    <property type="project" value="TreeGrafter"/>
</dbReference>
<comment type="catalytic activity">
    <reaction evidence="13">
        <text>(3R)-hydroxyhexadecanoyl-CoA = (2E)-hexadecenoyl-CoA + H2O</text>
        <dbReference type="Rhea" id="RHEA:39159"/>
        <dbReference type="ChEBI" id="CHEBI:15377"/>
        <dbReference type="ChEBI" id="CHEBI:61526"/>
        <dbReference type="ChEBI" id="CHEBI:74278"/>
    </reaction>
    <physiologicalReaction direction="left-to-right" evidence="13">
        <dbReference type="Rhea" id="RHEA:39160"/>
    </physiologicalReaction>
</comment>
<dbReference type="AlphaFoldDB" id="G3HUX9"/>
<keyword evidence="5 15" id="KW-0444">Lipid biosynthesis</keyword>
<keyword evidence="6 15" id="KW-0812">Transmembrane</keyword>
<dbReference type="eggNOG" id="KOG3187">
    <property type="taxonomic scope" value="Eukaryota"/>
</dbReference>
<feature type="transmembrane region" description="Helical" evidence="15">
    <location>
        <begin position="199"/>
        <end position="216"/>
    </location>
</feature>
<protein>
    <recommendedName>
        <fullName evidence="4 15">Very-long-chain (3R)-3-hydroxyacyl-CoA dehydratase</fullName>
        <ecNumber evidence="4 15">4.2.1.134</ecNumber>
    </recommendedName>
</protein>
<dbReference type="PANTHER" id="PTHR11035:SF20">
    <property type="entry name" value="VERY-LONG-CHAIN (3R)-3-HYDROXYACYL-COA DEHYDRATASE 3"/>
    <property type="match status" value="1"/>
</dbReference>
<proteinExistence type="inferred from homology"/>
<feature type="transmembrane region" description="Helical" evidence="15">
    <location>
        <begin position="290"/>
        <end position="313"/>
    </location>
</feature>
<dbReference type="GO" id="GO:0102158">
    <property type="term" value="F:very-long-chain (3R)-3-hydroxyacyl-CoA dehydratase activity"/>
    <property type="evidence" value="ECO:0007669"/>
    <property type="project" value="UniProtKB-EC"/>
</dbReference>
<evidence type="ECO:0000313" key="16">
    <source>
        <dbReference type="EMBL" id="EGW10974.1"/>
    </source>
</evidence>
<feature type="transmembrane region" description="Helical" evidence="15">
    <location>
        <begin position="333"/>
        <end position="352"/>
    </location>
</feature>
<evidence type="ECO:0000256" key="7">
    <source>
        <dbReference type="ARBA" id="ARBA00022832"/>
    </source>
</evidence>
<organism evidence="16 17">
    <name type="scientific">Cricetulus griseus</name>
    <name type="common">Chinese hamster</name>
    <name type="synonym">Cricetulus barabensis griseus</name>
    <dbReference type="NCBI Taxonomy" id="10029"/>
    <lineage>
        <taxon>Eukaryota</taxon>
        <taxon>Metazoa</taxon>
        <taxon>Chordata</taxon>
        <taxon>Craniata</taxon>
        <taxon>Vertebrata</taxon>
        <taxon>Euteleostomi</taxon>
        <taxon>Mammalia</taxon>
        <taxon>Eutheria</taxon>
        <taxon>Euarchontoglires</taxon>
        <taxon>Glires</taxon>
        <taxon>Rodentia</taxon>
        <taxon>Myomorpha</taxon>
        <taxon>Muroidea</taxon>
        <taxon>Cricetidae</taxon>
        <taxon>Cricetinae</taxon>
        <taxon>Cricetulus</taxon>
    </lineage>
</organism>
<evidence type="ECO:0000256" key="10">
    <source>
        <dbReference type="ARBA" id="ARBA00023136"/>
    </source>
</evidence>
<keyword evidence="8 15" id="KW-1133">Transmembrane helix</keyword>
<evidence type="ECO:0000313" key="17">
    <source>
        <dbReference type="Proteomes" id="UP000001075"/>
    </source>
</evidence>
<comment type="similarity">
    <text evidence="3 15">Belongs to the very long-chain fatty acids dehydratase HACD family.</text>
</comment>
<name>G3HUX9_CRIGR</name>
<comment type="subcellular location">
    <subcellularLocation>
        <location evidence="15">Endoplasmic reticulum membrane</location>
        <topology evidence="15">Multi-pass membrane protein</topology>
    </subcellularLocation>
    <subcellularLocation>
        <location evidence="1">Membrane</location>
        <topology evidence="1">Multi-pass membrane protein</topology>
    </subcellularLocation>
</comment>